<evidence type="ECO:0000313" key="6">
    <source>
        <dbReference type="WBParaSite" id="TCNE_0000408101-mRNA-1"/>
    </source>
</evidence>
<dbReference type="GO" id="GO:0071944">
    <property type="term" value="C:cell periphery"/>
    <property type="evidence" value="ECO:0007669"/>
    <property type="project" value="TreeGrafter"/>
</dbReference>
<comment type="similarity">
    <text evidence="1 2">Belongs to the MINDY deubiquitinase family. FAM63 subfamily.</text>
</comment>
<dbReference type="GO" id="GO:1990380">
    <property type="term" value="F:K48-linked deubiquitinase activity"/>
    <property type="evidence" value="ECO:0007669"/>
    <property type="project" value="UniProtKB-UniRule"/>
</dbReference>
<dbReference type="GO" id="GO:0004843">
    <property type="term" value="F:cysteine-type deubiquitinase activity"/>
    <property type="evidence" value="ECO:0007669"/>
    <property type="project" value="UniProtKB-UniRule"/>
</dbReference>
<evidence type="ECO:0000313" key="5">
    <source>
        <dbReference type="Proteomes" id="UP000050794"/>
    </source>
</evidence>
<keyword evidence="2" id="KW-0378">Hydrolase</keyword>
<dbReference type="Pfam" id="PF04424">
    <property type="entry name" value="MINDY_DUB"/>
    <property type="match status" value="1"/>
</dbReference>
<gene>
    <name evidence="4" type="ORF">TCNE_LOCUS4080</name>
</gene>
<feature type="domain" description="MINDY deubiquitinase" evidence="3">
    <location>
        <begin position="22"/>
        <end position="60"/>
    </location>
</feature>
<dbReference type="Proteomes" id="UP000050794">
    <property type="component" value="Unassembled WGS sequence"/>
</dbReference>
<comment type="catalytic activity">
    <reaction evidence="2">
        <text>Thiol-dependent hydrolysis of ester, thioester, amide, peptide and isopeptide bonds formed by the C-terminal Gly of ubiquitin (a 76-residue protein attached to proteins as an intracellular targeting signal).</text>
        <dbReference type="EC" id="3.4.19.12"/>
    </reaction>
</comment>
<reference evidence="6" key="1">
    <citation type="submission" date="2016-06" db="UniProtKB">
        <authorList>
            <consortium name="WormBaseParasite"/>
        </authorList>
    </citation>
    <scope>IDENTIFICATION</scope>
</reference>
<name>A0A183U6G1_TOXCA</name>
<dbReference type="GO" id="GO:0140934">
    <property type="term" value="F:histone deubiquitinase activity"/>
    <property type="evidence" value="ECO:0007669"/>
    <property type="project" value="UniProtKB-UniRule"/>
</dbReference>
<sequence>MATEIAEEAAENSQETDSLPNVYRVKWINFDGVMYGIVTQNENGPCPLVAVVNVLLLKGDQYRLFNN</sequence>
<dbReference type="AlphaFoldDB" id="A0A183U6G1"/>
<organism evidence="5 6">
    <name type="scientific">Toxocara canis</name>
    <name type="common">Canine roundworm</name>
    <dbReference type="NCBI Taxonomy" id="6265"/>
    <lineage>
        <taxon>Eukaryota</taxon>
        <taxon>Metazoa</taxon>
        <taxon>Ecdysozoa</taxon>
        <taxon>Nematoda</taxon>
        <taxon>Chromadorea</taxon>
        <taxon>Rhabditida</taxon>
        <taxon>Spirurina</taxon>
        <taxon>Ascaridomorpha</taxon>
        <taxon>Ascaridoidea</taxon>
        <taxon>Toxocaridae</taxon>
        <taxon>Toxocara</taxon>
    </lineage>
</organism>
<dbReference type="EC" id="3.4.19.12" evidence="2"/>
<dbReference type="InterPro" id="IPR007518">
    <property type="entry name" value="MINDY"/>
</dbReference>
<dbReference type="GO" id="GO:0016807">
    <property type="term" value="F:cysteine-type carboxypeptidase activity"/>
    <property type="evidence" value="ECO:0007669"/>
    <property type="project" value="TreeGrafter"/>
</dbReference>
<dbReference type="WBParaSite" id="TCNE_0000408101-mRNA-1">
    <property type="protein sequence ID" value="TCNE_0000408101-mRNA-1"/>
    <property type="gene ID" value="TCNE_0000408101"/>
</dbReference>
<evidence type="ECO:0000313" key="4">
    <source>
        <dbReference type="EMBL" id="VDM29797.1"/>
    </source>
</evidence>
<keyword evidence="2" id="KW-0833">Ubl conjugation pathway</keyword>
<dbReference type="GO" id="GO:0036435">
    <property type="term" value="F:K48-linked polyubiquitin modification-dependent protein binding"/>
    <property type="evidence" value="ECO:0007669"/>
    <property type="project" value="UniProtKB-UniRule"/>
</dbReference>
<proteinExistence type="inferred from homology"/>
<dbReference type="GO" id="GO:0071108">
    <property type="term" value="P:protein K48-linked deubiquitination"/>
    <property type="evidence" value="ECO:0007669"/>
    <property type="project" value="TreeGrafter"/>
</dbReference>
<dbReference type="EMBL" id="UYWY01006214">
    <property type="protein sequence ID" value="VDM29797.1"/>
    <property type="molecule type" value="Genomic_DNA"/>
</dbReference>
<evidence type="ECO:0000256" key="1">
    <source>
        <dbReference type="ARBA" id="ARBA00006616"/>
    </source>
</evidence>
<accession>A0A183U6G1</accession>
<dbReference type="GO" id="GO:0005829">
    <property type="term" value="C:cytosol"/>
    <property type="evidence" value="ECO:0007669"/>
    <property type="project" value="TreeGrafter"/>
</dbReference>
<keyword evidence="5" id="KW-1185">Reference proteome</keyword>
<dbReference type="PANTHER" id="PTHR18063:SF6">
    <property type="entry name" value="UBIQUITIN CARBOXYL-TERMINAL HYDROLASE"/>
    <property type="match status" value="1"/>
</dbReference>
<keyword evidence="2" id="KW-0645">Protease</keyword>
<reference evidence="4 5" key="2">
    <citation type="submission" date="2018-11" db="EMBL/GenBank/DDBJ databases">
        <authorList>
            <consortium name="Pathogen Informatics"/>
        </authorList>
    </citation>
    <scope>NUCLEOTIDE SEQUENCE [LARGE SCALE GENOMIC DNA]</scope>
</reference>
<protein>
    <recommendedName>
        <fullName evidence="2">Ubiquitin carboxyl-terminal hydrolase</fullName>
        <ecNumber evidence="2">3.4.19.12</ecNumber>
    </recommendedName>
</protein>
<evidence type="ECO:0000256" key="2">
    <source>
        <dbReference type="RuleBase" id="RU367139"/>
    </source>
</evidence>
<evidence type="ECO:0000259" key="3">
    <source>
        <dbReference type="Pfam" id="PF04424"/>
    </source>
</evidence>
<dbReference type="GO" id="GO:0006508">
    <property type="term" value="P:proteolysis"/>
    <property type="evidence" value="ECO:0007669"/>
    <property type="project" value="UniProtKB-KW"/>
</dbReference>
<dbReference type="InterPro" id="IPR033979">
    <property type="entry name" value="MINDY_domain"/>
</dbReference>
<comment type="function">
    <text evidence="2">Hydrolase that can specifically remove 'Lys-48'-linked conjugated ubiquitin from proteins. Has exodeubiquitinase activity and has a preference for long polyubiquitin chains. May play a regulatory role at the level of protein turnover.</text>
</comment>
<dbReference type="PANTHER" id="PTHR18063">
    <property type="entry name" value="NF-E2 INDUCIBLE PROTEIN"/>
    <property type="match status" value="1"/>
</dbReference>
<keyword evidence="2" id="KW-0788">Thiol protease</keyword>